<proteinExistence type="predicted"/>
<evidence type="ECO:0000256" key="2">
    <source>
        <dbReference type="ARBA" id="ARBA00022771"/>
    </source>
</evidence>
<keyword evidence="5" id="KW-0472">Membrane</keyword>
<evidence type="ECO:0000256" key="3">
    <source>
        <dbReference type="ARBA" id="ARBA00022833"/>
    </source>
</evidence>
<dbReference type="GO" id="GO:0008270">
    <property type="term" value="F:zinc ion binding"/>
    <property type="evidence" value="ECO:0007669"/>
    <property type="project" value="UniProtKB-KW"/>
</dbReference>
<protein>
    <submittedName>
        <fullName evidence="6">Uncharacterized protein</fullName>
    </submittedName>
</protein>
<dbReference type="EMBL" id="CM000146">
    <property type="protein sequence ID" value="EEE70193.1"/>
    <property type="molecule type" value="Genomic_DNA"/>
</dbReference>
<keyword evidence="3" id="KW-0862">Zinc</keyword>
<feature type="region of interest" description="Disordered" evidence="4">
    <location>
        <begin position="126"/>
        <end position="165"/>
    </location>
</feature>
<reference evidence="6" key="2">
    <citation type="submission" date="2008-12" db="EMBL/GenBank/DDBJ databases">
        <title>Improved gene annotation of the rice (Oryza sativa) genomes.</title>
        <authorList>
            <person name="Wang J."/>
            <person name="Li R."/>
            <person name="Fan W."/>
            <person name="Huang Q."/>
            <person name="Zhang J."/>
            <person name="Zhou Y."/>
            <person name="Hu Y."/>
            <person name="Zi S."/>
            <person name="Li J."/>
            <person name="Ni P."/>
            <person name="Zheng H."/>
            <person name="Zhang Y."/>
            <person name="Zhao M."/>
            <person name="Hao Q."/>
            <person name="McDermott J."/>
            <person name="Samudrala R."/>
            <person name="Kristiansen K."/>
            <person name="Wong G.K.-S."/>
        </authorList>
    </citation>
    <scope>NUCLEOTIDE SEQUENCE</scope>
</reference>
<dbReference type="Proteomes" id="UP000007752">
    <property type="component" value="Chromosome 9"/>
</dbReference>
<evidence type="ECO:0000256" key="5">
    <source>
        <dbReference type="SAM" id="Phobius"/>
    </source>
</evidence>
<evidence type="ECO:0000256" key="1">
    <source>
        <dbReference type="ARBA" id="ARBA00022723"/>
    </source>
</evidence>
<keyword evidence="5" id="KW-1133">Transmembrane helix</keyword>
<dbReference type="PANTHER" id="PTHR45798">
    <property type="entry name" value="RING-H2 FINGER PROTEIN ATL61-RELATED-RELATED"/>
    <property type="match status" value="1"/>
</dbReference>
<keyword evidence="5" id="KW-0812">Transmembrane</keyword>
<dbReference type="InterPro" id="IPR052788">
    <property type="entry name" value="RING-type_E3_ligase_ATL"/>
</dbReference>
<accession>B9G4Z5</accession>
<gene>
    <name evidence="6" type="ORF">OsJ_30278</name>
</gene>
<name>B9G4Z5_ORYSJ</name>
<keyword evidence="1" id="KW-0479">Metal-binding</keyword>
<keyword evidence="2" id="KW-0863">Zinc-finger</keyword>
<dbReference type="AlphaFoldDB" id="B9G4Z5"/>
<dbReference type="PANTHER" id="PTHR45798:SF23">
    <property type="entry name" value="OS09G0554200 PROTEIN"/>
    <property type="match status" value="1"/>
</dbReference>
<reference evidence="6" key="1">
    <citation type="journal article" date="2005" name="PLoS Biol.">
        <title>The genomes of Oryza sativa: a history of duplications.</title>
        <authorList>
            <person name="Yu J."/>
            <person name="Wang J."/>
            <person name="Lin W."/>
            <person name="Li S."/>
            <person name="Li H."/>
            <person name="Zhou J."/>
            <person name="Ni P."/>
            <person name="Dong W."/>
            <person name="Hu S."/>
            <person name="Zeng C."/>
            <person name="Zhang J."/>
            <person name="Zhang Y."/>
            <person name="Li R."/>
            <person name="Xu Z."/>
            <person name="Li S."/>
            <person name="Li X."/>
            <person name="Zheng H."/>
            <person name="Cong L."/>
            <person name="Lin L."/>
            <person name="Yin J."/>
            <person name="Geng J."/>
            <person name="Li G."/>
            <person name="Shi J."/>
            <person name="Liu J."/>
            <person name="Lv H."/>
            <person name="Li J."/>
            <person name="Wang J."/>
            <person name="Deng Y."/>
            <person name="Ran L."/>
            <person name="Shi X."/>
            <person name="Wang X."/>
            <person name="Wu Q."/>
            <person name="Li C."/>
            <person name="Ren X."/>
            <person name="Wang J."/>
            <person name="Wang X."/>
            <person name="Li D."/>
            <person name="Liu D."/>
            <person name="Zhang X."/>
            <person name="Ji Z."/>
            <person name="Zhao W."/>
            <person name="Sun Y."/>
            <person name="Zhang Z."/>
            <person name="Bao J."/>
            <person name="Han Y."/>
            <person name="Dong L."/>
            <person name="Ji J."/>
            <person name="Chen P."/>
            <person name="Wu S."/>
            <person name="Liu J."/>
            <person name="Xiao Y."/>
            <person name="Bu D."/>
            <person name="Tan J."/>
            <person name="Yang L."/>
            <person name="Ye C."/>
            <person name="Zhang J."/>
            <person name="Xu J."/>
            <person name="Zhou Y."/>
            <person name="Yu Y."/>
            <person name="Zhang B."/>
            <person name="Zhuang S."/>
            <person name="Wei H."/>
            <person name="Liu B."/>
            <person name="Lei M."/>
            <person name="Yu H."/>
            <person name="Li Y."/>
            <person name="Xu H."/>
            <person name="Wei S."/>
            <person name="He X."/>
            <person name="Fang L."/>
            <person name="Zhang Z."/>
            <person name="Zhang Y."/>
            <person name="Huang X."/>
            <person name="Su Z."/>
            <person name="Tong W."/>
            <person name="Li J."/>
            <person name="Tong Z."/>
            <person name="Li S."/>
            <person name="Ye J."/>
            <person name="Wang L."/>
            <person name="Fang L."/>
            <person name="Lei T."/>
            <person name="Chen C."/>
            <person name="Chen H."/>
            <person name="Xu Z."/>
            <person name="Li H."/>
            <person name="Huang H."/>
            <person name="Zhang F."/>
            <person name="Xu H."/>
            <person name="Li N."/>
            <person name="Zhao C."/>
            <person name="Li S."/>
            <person name="Dong L."/>
            <person name="Huang Y."/>
            <person name="Li L."/>
            <person name="Xi Y."/>
            <person name="Qi Q."/>
            <person name="Li W."/>
            <person name="Zhang B."/>
            <person name="Hu W."/>
            <person name="Zhang Y."/>
            <person name="Tian X."/>
            <person name="Jiao Y."/>
            <person name="Liang X."/>
            <person name="Jin J."/>
            <person name="Gao L."/>
            <person name="Zheng W."/>
            <person name="Hao B."/>
            <person name="Liu S."/>
            <person name="Wang W."/>
            <person name="Yuan L."/>
            <person name="Cao M."/>
            <person name="McDermott J."/>
            <person name="Samudrala R."/>
            <person name="Wang J."/>
            <person name="Wong G.K."/>
            <person name="Yang H."/>
        </authorList>
    </citation>
    <scope>NUCLEOTIDE SEQUENCE [LARGE SCALE GENOMIC DNA]</scope>
</reference>
<sequence length="187" mass="19583">MRHLLQSSEHLTAATATAAASGGRGVHTDTFLILAAVLCFLLCVVGLALVARCSRLCNPSSFAVEAEEAMPPAPCKGLKRKALLSLPTVSFAEAAAAEEEEERPECAICLAEFARGDERSIVRCDSADSSRGDAPSPSLLPCSSTAQQPGDGEKRRPRQPVREGVRLSSTLSSHLVLGAAALLVIDC</sequence>
<evidence type="ECO:0000313" key="6">
    <source>
        <dbReference type="EMBL" id="EEE70193.1"/>
    </source>
</evidence>
<feature type="transmembrane region" description="Helical" evidence="5">
    <location>
        <begin position="31"/>
        <end position="51"/>
    </location>
</feature>
<evidence type="ECO:0000256" key="4">
    <source>
        <dbReference type="SAM" id="MobiDB-lite"/>
    </source>
</evidence>
<organism evidence="6">
    <name type="scientific">Oryza sativa subsp. japonica</name>
    <name type="common">Rice</name>
    <dbReference type="NCBI Taxonomy" id="39947"/>
    <lineage>
        <taxon>Eukaryota</taxon>
        <taxon>Viridiplantae</taxon>
        <taxon>Streptophyta</taxon>
        <taxon>Embryophyta</taxon>
        <taxon>Tracheophyta</taxon>
        <taxon>Spermatophyta</taxon>
        <taxon>Magnoliopsida</taxon>
        <taxon>Liliopsida</taxon>
        <taxon>Poales</taxon>
        <taxon>Poaceae</taxon>
        <taxon>BOP clade</taxon>
        <taxon>Oryzoideae</taxon>
        <taxon>Oryzeae</taxon>
        <taxon>Oryzinae</taxon>
        <taxon>Oryza</taxon>
        <taxon>Oryza sativa</taxon>
    </lineage>
</organism>